<evidence type="ECO:0000256" key="5">
    <source>
        <dbReference type="ARBA" id="ARBA00023274"/>
    </source>
</evidence>
<evidence type="ECO:0000313" key="9">
    <source>
        <dbReference type="Proteomes" id="UP000179164"/>
    </source>
</evidence>
<dbReference type="STRING" id="1798543.A2898_00240"/>
<comment type="subunit">
    <text evidence="7">Part of the 50S ribosomal subunit; part of the 5S rRNA/L5/L18/L25 subcomplex. Contacts the 5S and 23S rRNAs.</text>
</comment>
<accession>A0A1G2B5B1</accession>
<dbReference type="PANTHER" id="PTHR12899">
    <property type="entry name" value="39S RIBOSOMAL PROTEIN L18, MITOCHONDRIAL"/>
    <property type="match status" value="1"/>
</dbReference>
<dbReference type="HAMAP" id="MF_01337_B">
    <property type="entry name" value="Ribosomal_uL18_B"/>
    <property type="match status" value="1"/>
</dbReference>
<dbReference type="GO" id="GO:0006412">
    <property type="term" value="P:translation"/>
    <property type="evidence" value="ECO:0007669"/>
    <property type="project" value="UniProtKB-UniRule"/>
</dbReference>
<comment type="function">
    <text evidence="7">This is one of the proteins that bind and probably mediate the attachment of the 5S RNA into the large ribosomal subunit, where it forms part of the central protuberance.</text>
</comment>
<name>A0A1G2B5B1_9BACT</name>
<dbReference type="AlphaFoldDB" id="A0A1G2B5B1"/>
<dbReference type="PANTHER" id="PTHR12899:SF3">
    <property type="entry name" value="LARGE RIBOSOMAL SUBUNIT PROTEIN UL18M"/>
    <property type="match status" value="1"/>
</dbReference>
<dbReference type="Gene3D" id="3.30.420.100">
    <property type="match status" value="1"/>
</dbReference>
<reference evidence="8 9" key="1">
    <citation type="journal article" date="2016" name="Nat. Commun.">
        <title>Thousands of microbial genomes shed light on interconnected biogeochemical processes in an aquifer system.</title>
        <authorList>
            <person name="Anantharaman K."/>
            <person name="Brown C.T."/>
            <person name="Hug L.A."/>
            <person name="Sharon I."/>
            <person name="Castelle C.J."/>
            <person name="Probst A.J."/>
            <person name="Thomas B.C."/>
            <person name="Singh A."/>
            <person name="Wilkins M.J."/>
            <person name="Karaoz U."/>
            <person name="Brodie E.L."/>
            <person name="Williams K.H."/>
            <person name="Hubbard S.S."/>
            <person name="Banfield J.F."/>
        </authorList>
    </citation>
    <scope>NUCLEOTIDE SEQUENCE [LARGE SCALE GENOMIC DNA]</scope>
</reference>
<protein>
    <recommendedName>
        <fullName evidence="6 7">Large ribosomal subunit protein uL18</fullName>
    </recommendedName>
</protein>
<keyword evidence="5 7" id="KW-0687">Ribonucleoprotein</keyword>
<gene>
    <name evidence="7" type="primary">rplR</name>
    <name evidence="8" type="ORF">A2898_00240</name>
</gene>
<dbReference type="NCBIfam" id="TIGR00060">
    <property type="entry name" value="L18_bact"/>
    <property type="match status" value="1"/>
</dbReference>
<keyword evidence="3 7" id="KW-0694">RNA-binding</keyword>
<evidence type="ECO:0000256" key="6">
    <source>
        <dbReference type="ARBA" id="ARBA00035197"/>
    </source>
</evidence>
<keyword evidence="2 7" id="KW-0699">rRNA-binding</keyword>
<organism evidence="8 9">
    <name type="scientific">Candidatus Kerfeldbacteria bacterium RIFCSPLOWO2_01_FULL_48_11</name>
    <dbReference type="NCBI Taxonomy" id="1798543"/>
    <lineage>
        <taxon>Bacteria</taxon>
        <taxon>Candidatus Kerfeldiibacteriota</taxon>
    </lineage>
</organism>
<dbReference type="SUPFAM" id="SSF53137">
    <property type="entry name" value="Translational machinery components"/>
    <property type="match status" value="1"/>
</dbReference>
<dbReference type="InterPro" id="IPR057268">
    <property type="entry name" value="Ribosomal_L18"/>
</dbReference>
<dbReference type="CDD" id="cd00432">
    <property type="entry name" value="Ribosomal_L18_L5e"/>
    <property type="match status" value="1"/>
</dbReference>
<dbReference type="Proteomes" id="UP000179164">
    <property type="component" value="Unassembled WGS sequence"/>
</dbReference>
<dbReference type="Pfam" id="PF00861">
    <property type="entry name" value="Ribosomal_L18p"/>
    <property type="match status" value="1"/>
</dbReference>
<dbReference type="FunFam" id="3.30.420.100:FF:000001">
    <property type="entry name" value="50S ribosomal protein L18"/>
    <property type="match status" value="1"/>
</dbReference>
<evidence type="ECO:0000256" key="1">
    <source>
        <dbReference type="ARBA" id="ARBA00007116"/>
    </source>
</evidence>
<dbReference type="InterPro" id="IPR004389">
    <property type="entry name" value="Ribosomal_uL18_bac-type"/>
</dbReference>
<proteinExistence type="inferred from homology"/>
<dbReference type="InterPro" id="IPR005484">
    <property type="entry name" value="Ribosomal_uL18_bac/plant/anim"/>
</dbReference>
<evidence type="ECO:0000256" key="4">
    <source>
        <dbReference type="ARBA" id="ARBA00022980"/>
    </source>
</evidence>
<dbReference type="GO" id="GO:0003735">
    <property type="term" value="F:structural constituent of ribosome"/>
    <property type="evidence" value="ECO:0007669"/>
    <property type="project" value="InterPro"/>
</dbReference>
<evidence type="ECO:0000256" key="7">
    <source>
        <dbReference type="HAMAP-Rule" id="MF_01337"/>
    </source>
</evidence>
<dbReference type="GO" id="GO:0008097">
    <property type="term" value="F:5S rRNA binding"/>
    <property type="evidence" value="ECO:0007669"/>
    <property type="project" value="TreeGrafter"/>
</dbReference>
<evidence type="ECO:0000256" key="2">
    <source>
        <dbReference type="ARBA" id="ARBA00022730"/>
    </source>
</evidence>
<dbReference type="GO" id="GO:0022625">
    <property type="term" value="C:cytosolic large ribosomal subunit"/>
    <property type="evidence" value="ECO:0007669"/>
    <property type="project" value="TreeGrafter"/>
</dbReference>
<dbReference type="EMBL" id="MHKE01000008">
    <property type="protein sequence ID" value="OGY84384.1"/>
    <property type="molecule type" value="Genomic_DNA"/>
</dbReference>
<sequence length="117" mass="13108">MNRIQKKRNDYLRRSARVRARIARSEAPRLSVFRSLKYFSAQVIDDEKGRTLVAVTEKELPKKSGSKTDRAKALGSLLATKAIAKKIDSVVFDRGPYSYHGRVAAFAKGAREGGLHF</sequence>
<evidence type="ECO:0000313" key="8">
    <source>
        <dbReference type="EMBL" id="OGY84384.1"/>
    </source>
</evidence>
<comment type="caution">
    <text evidence="8">The sequence shown here is derived from an EMBL/GenBank/DDBJ whole genome shotgun (WGS) entry which is preliminary data.</text>
</comment>
<keyword evidence="4 7" id="KW-0689">Ribosomal protein</keyword>
<comment type="similarity">
    <text evidence="1 7">Belongs to the universal ribosomal protein uL18 family.</text>
</comment>
<evidence type="ECO:0000256" key="3">
    <source>
        <dbReference type="ARBA" id="ARBA00022884"/>
    </source>
</evidence>